<gene>
    <name evidence="4" type="ORF">KUCA_T00004384001</name>
</gene>
<feature type="domain" description="Bul1 C-terminal" evidence="3">
    <location>
        <begin position="733"/>
        <end position="821"/>
    </location>
</feature>
<feature type="region of interest" description="Disordered" evidence="1">
    <location>
        <begin position="526"/>
        <end position="561"/>
    </location>
</feature>
<dbReference type="Pfam" id="PF04425">
    <property type="entry name" value="Bul1_N"/>
    <property type="match status" value="1"/>
</dbReference>
<feature type="compositionally biased region" description="Polar residues" evidence="1">
    <location>
        <begin position="39"/>
        <end position="52"/>
    </location>
</feature>
<dbReference type="Pfam" id="PF04426">
    <property type="entry name" value="Bul1_C"/>
    <property type="match status" value="1"/>
</dbReference>
<feature type="region of interest" description="Disordered" evidence="1">
    <location>
        <begin position="427"/>
        <end position="465"/>
    </location>
</feature>
<evidence type="ECO:0000256" key="1">
    <source>
        <dbReference type="SAM" id="MobiDB-lite"/>
    </source>
</evidence>
<protein>
    <submittedName>
        <fullName evidence="4">Uncharacterized protein</fullName>
    </submittedName>
</protein>
<evidence type="ECO:0000313" key="5">
    <source>
        <dbReference type="Proteomes" id="UP000019384"/>
    </source>
</evidence>
<dbReference type="InterPro" id="IPR039634">
    <property type="entry name" value="Bul1-like"/>
</dbReference>
<evidence type="ECO:0000259" key="3">
    <source>
        <dbReference type="Pfam" id="PF04426"/>
    </source>
</evidence>
<feature type="compositionally biased region" description="Polar residues" evidence="1">
    <location>
        <begin position="391"/>
        <end position="402"/>
    </location>
</feature>
<dbReference type="EMBL" id="HG793129">
    <property type="protein sequence ID" value="CDK28402.1"/>
    <property type="molecule type" value="Genomic_DNA"/>
</dbReference>
<accession>W6MT67</accession>
<sequence>MNGDMLPSYYMHQFVLNRSANDLLLEQQTPRDFDEISQDPVTSDDPNGADNSGMMTLTQSLTNSVWNNLHKTAYMDQNRIQTSVELKDGSAASFSNGDLIQGLVYLKNSTEMSISFEMFVVSFEGDLFVKTDPFQNSTVNKKFLKMVDFEASGALSQKTPRRFHKTTKIEKDTTAGNGKTTCQNSDVSLVHGLPEDKIIRPKTTYAIPFTFRVPEWQVLEQSCVSCLDSHLELPPTSGTRHMANRYVNGLSEPRLYDDLNSRNWYSVGYSVNARLFHVSAPKQDMEPTAIIRSHAARHVRIIPSAGHGPVSPDFKLQAEDQLQSFLDHAKTRIQHIQESSLSPRRKSDSPLSEETMLTLKQRQMYSPYVSSLTEQLNCLRLDHNDSKHQLDTSGLSLQSGQDDASRRAGCPSCEKLIQLVETRDHNHFKDKPRYMPRLKGVKKKKRERLRQSPSAASSSASLSSSDGKIPLVHWDTVDDSGLLRLLDRTRSVGPNPTFTVNYHLMKKREKSSFLSSRLFGDSWGLKKSHSVDSDDISTSSRSSMSSSPFSSEHLSPSTSASSLDFLTTPKLTASVNDLKVDKTDTGWQVSLRLDLELMLSDPSLLASLKPKSHDFYKLSLYCLDVSSPHSIPVDISPLWFPHPTAPDAVSMKIRHHFKKLLTNYETAARNDAELQDVHLKNSLSSLSELRPEMKRIDDNVIRWHRRSHGLLDVQTPWIDRRYAQSRPLAMETDLNSFNSVPSSTASSSSASISSDGSTSLEGQQWIKSSSIKFELINDQIASSVNNNSSFQSEEKTKVISLLPSFQTCLASRSYFVRIWLRPFESDQFQAAKDLGHGLEVCEDSWIDIPLKLQY</sequence>
<reference evidence="4" key="1">
    <citation type="submission" date="2013-12" db="EMBL/GenBank/DDBJ databases">
        <authorList>
            <person name="Genoscope - CEA"/>
        </authorList>
    </citation>
    <scope>NUCLEOTIDE SEQUENCE</scope>
    <source>
        <strain evidence="4">CBS 1993</strain>
    </source>
</reference>
<feature type="domain" description="Bul1 N-terminal" evidence="2">
    <location>
        <begin position="88"/>
        <end position="335"/>
    </location>
</feature>
<feature type="region of interest" description="Disordered" evidence="1">
    <location>
        <begin position="32"/>
        <end position="52"/>
    </location>
</feature>
<dbReference type="InterPro" id="IPR022794">
    <property type="entry name" value="Bul1_C"/>
</dbReference>
<keyword evidence="5" id="KW-1185">Reference proteome</keyword>
<dbReference type="GeneID" id="34521780"/>
<dbReference type="Gene3D" id="2.60.40.640">
    <property type="match status" value="1"/>
</dbReference>
<organism evidence="4 5">
    <name type="scientific">Kuraishia capsulata CBS 1993</name>
    <dbReference type="NCBI Taxonomy" id="1382522"/>
    <lineage>
        <taxon>Eukaryota</taxon>
        <taxon>Fungi</taxon>
        <taxon>Dikarya</taxon>
        <taxon>Ascomycota</taxon>
        <taxon>Saccharomycotina</taxon>
        <taxon>Pichiomycetes</taxon>
        <taxon>Pichiales</taxon>
        <taxon>Pichiaceae</taxon>
        <taxon>Kuraishia</taxon>
    </lineage>
</organism>
<dbReference type="RefSeq" id="XP_022460392.1">
    <property type="nucleotide sequence ID" value="XM_022601113.1"/>
</dbReference>
<dbReference type="OrthoDB" id="3977431at2759"/>
<evidence type="ECO:0000313" key="4">
    <source>
        <dbReference type="EMBL" id="CDK28402.1"/>
    </source>
</evidence>
<name>W6MT67_9ASCO</name>
<feature type="compositionally biased region" description="Basic residues" evidence="1">
    <location>
        <begin position="434"/>
        <end position="448"/>
    </location>
</feature>
<dbReference type="Proteomes" id="UP000019384">
    <property type="component" value="Unassembled WGS sequence"/>
</dbReference>
<feature type="compositionally biased region" description="Low complexity" evidence="1">
    <location>
        <begin position="536"/>
        <end position="559"/>
    </location>
</feature>
<reference evidence="4" key="2">
    <citation type="submission" date="2014-02" db="EMBL/GenBank/DDBJ databases">
        <title>Complete DNA sequence of /Kuraishia capsulata/ illustrates novel genomic features among budding yeasts (/Saccharomycotina/).</title>
        <authorList>
            <person name="Morales L."/>
            <person name="Noel B."/>
            <person name="Porcel B."/>
            <person name="Marcet-Houben M."/>
            <person name="Hullo M-F."/>
            <person name="Sacerdot C."/>
            <person name="Tekaia F."/>
            <person name="Leh-Louis V."/>
            <person name="Despons L."/>
            <person name="Khanna V."/>
            <person name="Aury J-M."/>
            <person name="Barbe V."/>
            <person name="Couloux A."/>
            <person name="Labadie K."/>
            <person name="Pelletier E."/>
            <person name="Souciet J-L."/>
            <person name="Boekhout T."/>
            <person name="Gabaldon T."/>
            <person name="Wincker P."/>
            <person name="Dujon B."/>
        </authorList>
    </citation>
    <scope>NUCLEOTIDE SEQUENCE</scope>
    <source>
        <strain evidence="4">CBS 1993</strain>
    </source>
</reference>
<dbReference type="InterPro" id="IPR014752">
    <property type="entry name" value="Arrestin-like_C"/>
</dbReference>
<feature type="region of interest" description="Disordered" evidence="1">
    <location>
        <begin position="389"/>
        <end position="408"/>
    </location>
</feature>
<dbReference type="PANTHER" id="PTHR31904">
    <property type="entry name" value="BYPASS OF STOP CODON PROTEIN 5-RELATED"/>
    <property type="match status" value="1"/>
</dbReference>
<dbReference type="InterPro" id="IPR007519">
    <property type="entry name" value="Bul1_N"/>
</dbReference>
<dbReference type="HOGENOM" id="CLU_334351_0_0_1"/>
<dbReference type="STRING" id="1382522.W6MT67"/>
<dbReference type="PANTHER" id="PTHR31904:SF1">
    <property type="entry name" value="BYPASS OF STOP CODON PROTEIN 5-RELATED"/>
    <property type="match status" value="1"/>
</dbReference>
<proteinExistence type="predicted"/>
<feature type="compositionally biased region" description="Low complexity" evidence="1">
    <location>
        <begin position="452"/>
        <end position="465"/>
    </location>
</feature>
<evidence type="ECO:0000259" key="2">
    <source>
        <dbReference type="Pfam" id="PF04425"/>
    </source>
</evidence>
<dbReference type="AlphaFoldDB" id="W6MT67"/>